<dbReference type="CDD" id="cd04590">
    <property type="entry name" value="CBS_pair_CorC_HlyC_assoc"/>
    <property type="match status" value="1"/>
</dbReference>
<keyword evidence="3" id="KW-0677">Repeat</keyword>
<dbReference type="Gene3D" id="3.10.580.10">
    <property type="entry name" value="CBS-domain"/>
    <property type="match status" value="1"/>
</dbReference>
<dbReference type="InterPro" id="IPR000644">
    <property type="entry name" value="CBS_dom"/>
</dbReference>
<keyword evidence="13" id="KW-1185">Reference proteome</keyword>
<dbReference type="InterPro" id="IPR044751">
    <property type="entry name" value="Ion_transp-like_CBS"/>
</dbReference>
<dbReference type="STRING" id="522772.Dacet_2607"/>
<evidence type="ECO:0000256" key="9">
    <source>
        <dbReference type="SAM" id="Phobius"/>
    </source>
</evidence>
<evidence type="ECO:0000313" key="13">
    <source>
        <dbReference type="Proteomes" id="UP000002012"/>
    </source>
</evidence>
<dbReference type="Proteomes" id="UP000002012">
    <property type="component" value="Chromosome"/>
</dbReference>
<dbReference type="PaxDb" id="522772-Dacet_2607"/>
<proteinExistence type="predicted"/>
<keyword evidence="2 8" id="KW-0812">Transmembrane</keyword>
<evidence type="ECO:0000256" key="6">
    <source>
        <dbReference type="ARBA" id="ARBA00023136"/>
    </source>
</evidence>
<dbReference type="SUPFAM" id="SSF54631">
    <property type="entry name" value="CBS-domain pair"/>
    <property type="match status" value="1"/>
</dbReference>
<evidence type="ECO:0000313" key="12">
    <source>
        <dbReference type="EMBL" id="ADD69365.1"/>
    </source>
</evidence>
<reference evidence="12 13" key="1">
    <citation type="journal article" date="2010" name="Stand. Genomic Sci.">
        <title>Complete genome sequence of Denitrovibrio acetiphilus type strain (N2460).</title>
        <authorList>
            <person name="Kiss H."/>
            <person name="Lang E."/>
            <person name="Lapidus A."/>
            <person name="Copeland A."/>
            <person name="Nolan M."/>
            <person name="Glavina Del Rio T."/>
            <person name="Chen F."/>
            <person name="Lucas S."/>
            <person name="Tice H."/>
            <person name="Cheng J.F."/>
            <person name="Han C."/>
            <person name="Goodwin L."/>
            <person name="Pitluck S."/>
            <person name="Liolios K."/>
            <person name="Pati A."/>
            <person name="Ivanova N."/>
            <person name="Mavromatis K."/>
            <person name="Chen A."/>
            <person name="Palaniappan K."/>
            <person name="Land M."/>
            <person name="Hauser L."/>
            <person name="Chang Y.J."/>
            <person name="Jeffries C.D."/>
            <person name="Detter J.C."/>
            <person name="Brettin T."/>
            <person name="Spring S."/>
            <person name="Rohde M."/>
            <person name="Goker M."/>
            <person name="Woyke T."/>
            <person name="Bristow J."/>
            <person name="Eisen J.A."/>
            <person name="Markowitz V."/>
            <person name="Hugenholtz P."/>
            <person name="Kyrpides N.C."/>
            <person name="Klenk H.P."/>
        </authorList>
    </citation>
    <scope>NUCLEOTIDE SEQUENCE [LARGE SCALE GENOMIC DNA]</scope>
    <source>
        <strain evidence="13">DSM 12809 / NBRC 114555 / N2460</strain>
    </source>
</reference>
<dbReference type="SMART" id="SM00116">
    <property type="entry name" value="CBS"/>
    <property type="match status" value="2"/>
</dbReference>
<evidence type="ECO:0000256" key="7">
    <source>
        <dbReference type="PROSITE-ProRule" id="PRU00703"/>
    </source>
</evidence>
<feature type="domain" description="CBS" evidence="10">
    <location>
        <begin position="198"/>
        <end position="258"/>
    </location>
</feature>
<dbReference type="PANTHER" id="PTHR22777">
    <property type="entry name" value="HEMOLYSIN-RELATED"/>
    <property type="match status" value="1"/>
</dbReference>
<comment type="subcellular location">
    <subcellularLocation>
        <location evidence="1">Membrane</location>
        <topology evidence="1">Multi-pass membrane protein</topology>
    </subcellularLocation>
</comment>
<dbReference type="eggNOG" id="COG1253">
    <property type="taxonomic scope" value="Bacteria"/>
</dbReference>
<feature type="transmembrane region" description="Helical" evidence="9">
    <location>
        <begin position="119"/>
        <end position="138"/>
    </location>
</feature>
<dbReference type="PANTHER" id="PTHR22777:SF4">
    <property type="entry name" value="UPF0053 PROTEIN SLL1254"/>
    <property type="match status" value="1"/>
</dbReference>
<organism evidence="12 13">
    <name type="scientific">Denitrovibrio acetiphilus (strain DSM 12809 / NBRC 114555 / N2460)</name>
    <dbReference type="NCBI Taxonomy" id="522772"/>
    <lineage>
        <taxon>Bacteria</taxon>
        <taxon>Pseudomonadati</taxon>
        <taxon>Deferribacterota</taxon>
        <taxon>Deferribacteres</taxon>
        <taxon>Deferribacterales</taxon>
        <taxon>Geovibrionaceae</taxon>
        <taxon>Denitrovibrio</taxon>
    </lineage>
</organism>
<dbReference type="Pfam" id="PF00571">
    <property type="entry name" value="CBS"/>
    <property type="match status" value="1"/>
</dbReference>
<evidence type="ECO:0000256" key="3">
    <source>
        <dbReference type="ARBA" id="ARBA00022737"/>
    </source>
</evidence>
<dbReference type="PROSITE" id="PS51371">
    <property type="entry name" value="CBS"/>
    <property type="match status" value="2"/>
</dbReference>
<evidence type="ECO:0000259" key="11">
    <source>
        <dbReference type="PROSITE" id="PS51846"/>
    </source>
</evidence>
<dbReference type="Pfam" id="PF01595">
    <property type="entry name" value="CNNM"/>
    <property type="match status" value="1"/>
</dbReference>
<dbReference type="InParanoid" id="D4H509"/>
<gene>
    <name evidence="12" type="ordered locus">Dacet_2607</name>
</gene>
<protein>
    <recommendedName>
        <fullName evidence="14">CBS domain containing protein</fullName>
    </recommendedName>
</protein>
<evidence type="ECO:0000256" key="1">
    <source>
        <dbReference type="ARBA" id="ARBA00004141"/>
    </source>
</evidence>
<keyword evidence="4 8" id="KW-1133">Transmembrane helix</keyword>
<accession>D4H509</accession>
<name>D4H509_DENA2</name>
<keyword evidence="5 7" id="KW-0129">CBS domain</keyword>
<evidence type="ECO:0000256" key="8">
    <source>
        <dbReference type="PROSITE-ProRule" id="PRU01193"/>
    </source>
</evidence>
<evidence type="ECO:0000256" key="5">
    <source>
        <dbReference type="ARBA" id="ARBA00023122"/>
    </source>
</evidence>
<dbReference type="InterPro" id="IPR046342">
    <property type="entry name" value="CBS_dom_sf"/>
</dbReference>
<dbReference type="InterPro" id="IPR002550">
    <property type="entry name" value="CNNM"/>
</dbReference>
<keyword evidence="6 8" id="KW-0472">Membrane</keyword>
<dbReference type="OrthoDB" id="9798188at2"/>
<feature type="domain" description="CBS" evidence="10">
    <location>
        <begin position="263"/>
        <end position="321"/>
    </location>
</feature>
<dbReference type="RefSeq" id="WP_013011862.1">
    <property type="nucleotide sequence ID" value="NC_013943.1"/>
</dbReference>
<dbReference type="AlphaFoldDB" id="D4H509"/>
<dbReference type="KEGG" id="dap:Dacet_2607"/>
<dbReference type="EMBL" id="CP001968">
    <property type="protein sequence ID" value="ADD69365.1"/>
    <property type="molecule type" value="Genomic_DNA"/>
</dbReference>
<feature type="transmembrane region" description="Helical" evidence="9">
    <location>
        <begin position="88"/>
        <end position="107"/>
    </location>
</feature>
<dbReference type="PROSITE" id="PS51846">
    <property type="entry name" value="CNNM"/>
    <property type="match status" value="1"/>
</dbReference>
<evidence type="ECO:0000256" key="2">
    <source>
        <dbReference type="ARBA" id="ARBA00022692"/>
    </source>
</evidence>
<evidence type="ECO:0000256" key="4">
    <source>
        <dbReference type="ARBA" id="ARBA00022989"/>
    </source>
</evidence>
<sequence>MGLLVFYILLALVLSFICSIMEAVLLSITPAYIAQKEKENRRQGRKLRRMKEDIESPLAAILSLNTIAHTLGAAGAGAQGAYVFGDKYVGIISAVLTLAILIFSEIIPKTIGALHWKSLAPYVAIMVRLILVSMYPLVVMSNVITMMLRKDHKSELIDKDEFEALMEKAVKEGIFSWQESSILRNMILFRKLPARQIMTPRTVVFALEEDLTVKEVLADNPDMTFSRIPVYSDDMDSILGFVLKSDLLLASHQGRSDVTLAELKREIKEIPETLNVFQVFEEMVAENHHIAIAIDEYGGVAGVVTLEDIIETLTGLEIIDEKDIVQDMQNLARQQWRKRADRMGLDVGDAD</sequence>
<feature type="domain" description="CNNM transmembrane" evidence="11">
    <location>
        <begin position="1"/>
        <end position="179"/>
    </location>
</feature>
<evidence type="ECO:0008006" key="14">
    <source>
        <dbReference type="Google" id="ProtNLM"/>
    </source>
</evidence>
<dbReference type="HOGENOM" id="CLU_015237_4_1_0"/>
<evidence type="ECO:0000259" key="10">
    <source>
        <dbReference type="PROSITE" id="PS51371"/>
    </source>
</evidence>
<feature type="transmembrane region" description="Helical" evidence="9">
    <location>
        <begin position="6"/>
        <end position="33"/>
    </location>
</feature>
<dbReference type="GO" id="GO:0005886">
    <property type="term" value="C:plasma membrane"/>
    <property type="evidence" value="ECO:0007669"/>
    <property type="project" value="TreeGrafter"/>
</dbReference>